<dbReference type="EMBL" id="JAJSOF020000029">
    <property type="protein sequence ID" value="KAJ4432878.1"/>
    <property type="molecule type" value="Genomic_DNA"/>
</dbReference>
<comment type="caution">
    <text evidence="2">The sequence shown here is derived from an EMBL/GenBank/DDBJ whole genome shotgun (WGS) entry which is preliminary data.</text>
</comment>
<keyword evidence="1" id="KW-0472">Membrane</keyword>
<evidence type="ECO:0000313" key="2">
    <source>
        <dbReference type="EMBL" id="KAJ4432878.1"/>
    </source>
</evidence>
<sequence>MAGLCEGGNEPPGSLKAKLRFVIGTHCCEGMILISVQSAASASATELKDSQPYAAKMPWSTGADVSRRFVYYCKRYLQWFGILGRSLLLGIPVATAQVYLAEDFDLGYLTTEDVCCSSRRNVWEHLHQ</sequence>
<dbReference type="Proteomes" id="UP001148838">
    <property type="component" value="Unassembled WGS sequence"/>
</dbReference>
<gene>
    <name evidence="2" type="ORF">ANN_21517</name>
</gene>
<keyword evidence="1" id="KW-1133">Transmembrane helix</keyword>
<protein>
    <submittedName>
        <fullName evidence="2">Uncharacterized protein</fullName>
    </submittedName>
</protein>
<name>A0ABQ8SG06_PERAM</name>
<evidence type="ECO:0000313" key="3">
    <source>
        <dbReference type="Proteomes" id="UP001148838"/>
    </source>
</evidence>
<organism evidence="2 3">
    <name type="scientific">Periplaneta americana</name>
    <name type="common">American cockroach</name>
    <name type="synonym">Blatta americana</name>
    <dbReference type="NCBI Taxonomy" id="6978"/>
    <lineage>
        <taxon>Eukaryota</taxon>
        <taxon>Metazoa</taxon>
        <taxon>Ecdysozoa</taxon>
        <taxon>Arthropoda</taxon>
        <taxon>Hexapoda</taxon>
        <taxon>Insecta</taxon>
        <taxon>Pterygota</taxon>
        <taxon>Neoptera</taxon>
        <taxon>Polyneoptera</taxon>
        <taxon>Dictyoptera</taxon>
        <taxon>Blattodea</taxon>
        <taxon>Blattoidea</taxon>
        <taxon>Blattidae</taxon>
        <taxon>Blattinae</taxon>
        <taxon>Periplaneta</taxon>
    </lineage>
</organism>
<feature type="transmembrane region" description="Helical" evidence="1">
    <location>
        <begin position="76"/>
        <end position="100"/>
    </location>
</feature>
<accession>A0ABQ8SG06</accession>
<proteinExistence type="predicted"/>
<keyword evidence="1" id="KW-0812">Transmembrane</keyword>
<keyword evidence="3" id="KW-1185">Reference proteome</keyword>
<reference evidence="2 3" key="1">
    <citation type="journal article" date="2022" name="Allergy">
        <title>Genome assembly and annotation of Periplaneta americana reveal a comprehensive cockroach allergen profile.</title>
        <authorList>
            <person name="Wang L."/>
            <person name="Xiong Q."/>
            <person name="Saelim N."/>
            <person name="Wang L."/>
            <person name="Nong W."/>
            <person name="Wan A.T."/>
            <person name="Shi M."/>
            <person name="Liu X."/>
            <person name="Cao Q."/>
            <person name="Hui J.H.L."/>
            <person name="Sookrung N."/>
            <person name="Leung T.F."/>
            <person name="Tungtrongchitr A."/>
            <person name="Tsui S.K.W."/>
        </authorList>
    </citation>
    <scope>NUCLEOTIDE SEQUENCE [LARGE SCALE GENOMIC DNA]</scope>
    <source>
        <strain evidence="2">PWHHKU_190912</strain>
    </source>
</reference>
<evidence type="ECO:0000256" key="1">
    <source>
        <dbReference type="SAM" id="Phobius"/>
    </source>
</evidence>